<dbReference type="AlphaFoldDB" id="A0A179T6G2"/>
<dbReference type="InterPro" id="IPR045540">
    <property type="entry name" value="YegS/DAGK_C"/>
</dbReference>
<dbReference type="SUPFAM" id="SSF111331">
    <property type="entry name" value="NAD kinase/diacylglycerol kinase-like"/>
    <property type="match status" value="1"/>
</dbReference>
<dbReference type="Pfam" id="PF19279">
    <property type="entry name" value="YegS_C"/>
    <property type="match status" value="1"/>
</dbReference>
<protein>
    <recommendedName>
        <fullName evidence="1">YegS/DAGK C-terminal domain-containing protein</fullName>
    </recommendedName>
</protein>
<dbReference type="Gene3D" id="2.60.200.40">
    <property type="match status" value="1"/>
</dbReference>
<accession>A0A179T6G2</accession>
<dbReference type="STRING" id="152268.A6K24_14890"/>
<name>A0A179T6G2_9BACI</name>
<sequence>MYEWIIFYLLRAGSGNNWFQLPTNPVKAIRLIKQRGNKPVTQYDLGEFRLIGKKIGQYFINHLGIGLQAEVQKEIENIPIKKLLAMLKMEFVTFIIAYFKVLLDYQLSSLEVCVNGEFTTYNNVWFIIISNGPNYQGEFKVTTNANATNGELNMTIVHSINRFQLFMVMFFNMAEKHLSAVINTIACESISITSKKPSIIHADGDVVGETPVSISIRKSRVALIK</sequence>
<gene>
    <name evidence="2" type="ORF">A6K24_14890</name>
</gene>
<reference evidence="3" key="1">
    <citation type="submission" date="2016-04" db="EMBL/GenBank/DDBJ databases">
        <authorList>
            <person name="Lyu Z."/>
            <person name="Lyu W."/>
        </authorList>
    </citation>
    <scope>NUCLEOTIDE SEQUENCE [LARGE SCALE GENOMIC DNA]</scope>
    <source>
        <strain evidence="3">C44</strain>
    </source>
</reference>
<dbReference type="InterPro" id="IPR016064">
    <property type="entry name" value="NAD/diacylglycerol_kinase_sf"/>
</dbReference>
<keyword evidence="3" id="KW-1185">Reference proteome</keyword>
<dbReference type="RefSeq" id="WP_066326535.1">
    <property type="nucleotide sequence ID" value="NZ_LWSG01000002.1"/>
</dbReference>
<organism evidence="2 3">
    <name type="scientific">Metabacillus litoralis</name>
    <dbReference type="NCBI Taxonomy" id="152268"/>
    <lineage>
        <taxon>Bacteria</taxon>
        <taxon>Bacillati</taxon>
        <taxon>Bacillota</taxon>
        <taxon>Bacilli</taxon>
        <taxon>Bacillales</taxon>
        <taxon>Bacillaceae</taxon>
        <taxon>Metabacillus</taxon>
    </lineage>
</organism>
<evidence type="ECO:0000259" key="1">
    <source>
        <dbReference type="Pfam" id="PF19279"/>
    </source>
</evidence>
<dbReference type="OrthoDB" id="9786026at2"/>
<comment type="caution">
    <text evidence="2">The sequence shown here is derived from an EMBL/GenBank/DDBJ whole genome shotgun (WGS) entry which is preliminary data.</text>
</comment>
<dbReference type="Proteomes" id="UP000078534">
    <property type="component" value="Unassembled WGS sequence"/>
</dbReference>
<feature type="domain" description="YegS/DAGK C-terminal" evidence="1">
    <location>
        <begin position="66"/>
        <end position="223"/>
    </location>
</feature>
<proteinExistence type="predicted"/>
<evidence type="ECO:0000313" key="2">
    <source>
        <dbReference type="EMBL" id="OAS88739.1"/>
    </source>
</evidence>
<evidence type="ECO:0000313" key="3">
    <source>
        <dbReference type="Proteomes" id="UP000078534"/>
    </source>
</evidence>
<dbReference type="EMBL" id="LWSG01000002">
    <property type="protein sequence ID" value="OAS88739.1"/>
    <property type="molecule type" value="Genomic_DNA"/>
</dbReference>